<dbReference type="Pfam" id="PF01872">
    <property type="entry name" value="RibD_C"/>
    <property type="match status" value="1"/>
</dbReference>
<keyword evidence="3" id="KW-1185">Reference proteome</keyword>
<dbReference type="EMBL" id="JAGEOJ010000007">
    <property type="protein sequence ID" value="MBO2448978.1"/>
    <property type="molecule type" value="Genomic_DNA"/>
</dbReference>
<dbReference type="Proteomes" id="UP000669179">
    <property type="component" value="Unassembled WGS sequence"/>
</dbReference>
<proteinExistence type="predicted"/>
<sequence length="176" mass="19026">MKKIVSELFMTLDGVVAEPGKWHSPFHDPEMDRAIEAGMAAADTMLLGRRTYEEHAGYWPAATGSMADLMNGLPKVVLSTTLTAPKWKNTSLITTFDEVANLKEAPGDGPILITGSPTLVRALLRNGLLDELRLLIDPVVTGTGARLFEDRPLGFERVATEAFPSGSLSVTYAVAR</sequence>
<evidence type="ECO:0000259" key="1">
    <source>
        <dbReference type="Pfam" id="PF01872"/>
    </source>
</evidence>
<dbReference type="AlphaFoldDB" id="A0A939PAR0"/>
<dbReference type="Gene3D" id="3.40.430.10">
    <property type="entry name" value="Dihydrofolate Reductase, subunit A"/>
    <property type="match status" value="1"/>
</dbReference>
<dbReference type="SUPFAM" id="SSF53597">
    <property type="entry name" value="Dihydrofolate reductase-like"/>
    <property type="match status" value="1"/>
</dbReference>
<feature type="domain" description="Bacterial bifunctional deaminase-reductase C-terminal" evidence="1">
    <location>
        <begin position="3"/>
        <end position="153"/>
    </location>
</feature>
<dbReference type="InterPro" id="IPR050765">
    <property type="entry name" value="Riboflavin_Biosynth_HTPR"/>
</dbReference>
<reference evidence="2" key="1">
    <citation type="submission" date="2021-03" db="EMBL/GenBank/DDBJ databases">
        <authorList>
            <person name="Kanchanasin P."/>
            <person name="Saeng-In P."/>
            <person name="Phongsopitanun W."/>
            <person name="Yuki M."/>
            <person name="Kudo T."/>
            <person name="Ohkuma M."/>
            <person name="Tanasupawat S."/>
        </authorList>
    </citation>
    <scope>NUCLEOTIDE SEQUENCE</scope>
    <source>
        <strain evidence="2">GKU 128</strain>
    </source>
</reference>
<evidence type="ECO:0000313" key="3">
    <source>
        <dbReference type="Proteomes" id="UP000669179"/>
    </source>
</evidence>
<protein>
    <submittedName>
        <fullName evidence="2">Dihydrofolate reductase family protein</fullName>
    </submittedName>
</protein>
<dbReference type="InterPro" id="IPR002734">
    <property type="entry name" value="RibDG_C"/>
</dbReference>
<gene>
    <name evidence="2" type="ORF">J4573_17885</name>
</gene>
<name>A0A939PAR0_9ACTN</name>
<dbReference type="GO" id="GO:0009231">
    <property type="term" value="P:riboflavin biosynthetic process"/>
    <property type="evidence" value="ECO:0007669"/>
    <property type="project" value="InterPro"/>
</dbReference>
<accession>A0A939PAR0</accession>
<evidence type="ECO:0000313" key="2">
    <source>
        <dbReference type="EMBL" id="MBO2448978.1"/>
    </source>
</evidence>
<dbReference type="PANTHER" id="PTHR38011:SF2">
    <property type="entry name" value="BIFUNCTIONAL DEAMINASE-REDUCTASE DOMAIN PROTEIN"/>
    <property type="match status" value="1"/>
</dbReference>
<dbReference type="PANTHER" id="PTHR38011">
    <property type="entry name" value="DIHYDROFOLATE REDUCTASE FAMILY PROTEIN (AFU_ORTHOLOGUE AFUA_8G06820)"/>
    <property type="match status" value="1"/>
</dbReference>
<organism evidence="2 3">
    <name type="scientific">Actinomadura barringtoniae</name>
    <dbReference type="NCBI Taxonomy" id="1427535"/>
    <lineage>
        <taxon>Bacteria</taxon>
        <taxon>Bacillati</taxon>
        <taxon>Actinomycetota</taxon>
        <taxon>Actinomycetes</taxon>
        <taxon>Streptosporangiales</taxon>
        <taxon>Thermomonosporaceae</taxon>
        <taxon>Actinomadura</taxon>
    </lineage>
</organism>
<dbReference type="RefSeq" id="WP_208256748.1">
    <property type="nucleotide sequence ID" value="NZ_JAGEOJ010000007.1"/>
</dbReference>
<dbReference type="InterPro" id="IPR024072">
    <property type="entry name" value="DHFR-like_dom_sf"/>
</dbReference>
<dbReference type="GO" id="GO:0008703">
    <property type="term" value="F:5-amino-6-(5-phosphoribosylamino)uracil reductase activity"/>
    <property type="evidence" value="ECO:0007669"/>
    <property type="project" value="InterPro"/>
</dbReference>
<comment type="caution">
    <text evidence="2">The sequence shown here is derived from an EMBL/GenBank/DDBJ whole genome shotgun (WGS) entry which is preliminary data.</text>
</comment>